<dbReference type="InterPro" id="IPR050641">
    <property type="entry name" value="RIFMO-like"/>
</dbReference>
<dbReference type="GO" id="GO:0071949">
    <property type="term" value="F:FAD binding"/>
    <property type="evidence" value="ECO:0007669"/>
    <property type="project" value="InterPro"/>
</dbReference>
<dbReference type="PANTHER" id="PTHR43004:SF19">
    <property type="entry name" value="BINDING MONOOXYGENASE, PUTATIVE (JCVI)-RELATED"/>
    <property type="match status" value="1"/>
</dbReference>
<dbReference type="GO" id="GO:0016709">
    <property type="term" value="F:oxidoreductase activity, acting on paired donors, with incorporation or reduction of molecular oxygen, NAD(P)H as one donor, and incorporation of one atom of oxygen"/>
    <property type="evidence" value="ECO:0007669"/>
    <property type="project" value="UniProtKB-ARBA"/>
</dbReference>
<evidence type="ECO:0000256" key="4">
    <source>
        <dbReference type="ARBA" id="ARBA00023002"/>
    </source>
</evidence>
<dbReference type="Proteomes" id="UP000231358">
    <property type="component" value="Unassembled WGS sequence"/>
</dbReference>
<evidence type="ECO:0000256" key="2">
    <source>
        <dbReference type="ARBA" id="ARBA00022630"/>
    </source>
</evidence>
<dbReference type="EMBL" id="NEXV01000674">
    <property type="protein sequence ID" value="PIG79589.1"/>
    <property type="molecule type" value="Genomic_DNA"/>
</dbReference>
<dbReference type="InterPro" id="IPR036188">
    <property type="entry name" value="FAD/NAD-bd_sf"/>
</dbReference>
<dbReference type="PRINTS" id="PR00420">
    <property type="entry name" value="RNGMNOXGNASE"/>
</dbReference>
<comment type="caution">
    <text evidence="6">The sequence shown here is derived from an EMBL/GenBank/DDBJ whole genome shotgun (WGS) entry which is preliminary data.</text>
</comment>
<gene>
    <name evidence="6" type="ORF">AARAC_012002</name>
</gene>
<dbReference type="Gene3D" id="3.50.50.60">
    <property type="entry name" value="FAD/NAD(P)-binding domain"/>
    <property type="match status" value="1"/>
</dbReference>
<evidence type="ECO:0000256" key="1">
    <source>
        <dbReference type="ARBA" id="ARBA00001974"/>
    </source>
</evidence>
<feature type="domain" description="FAD-binding" evidence="5">
    <location>
        <begin position="2"/>
        <end position="71"/>
    </location>
</feature>
<keyword evidence="7" id="KW-1185">Reference proteome</keyword>
<proteinExistence type="predicted"/>
<comment type="cofactor">
    <cofactor evidence="1">
        <name>FAD</name>
        <dbReference type="ChEBI" id="CHEBI:57692"/>
    </cofactor>
</comment>
<sequence length="223" mass="24537">MQAASYRRNRVLLTGDAAYIHSPLGGQGLNVGLVQRDQGQGEDSGNTYDLTLLDIYESERHPIATWVLDWTRAQVTALKPDAFGRAMRTLTEDLIKTDDGANLFINRVWGLSQRYTLGEEPRHIHLLVGSSAPDFEFGDGSRLGSKLEKGRGLLLDFGNSSEMESIVDGKYSGKVDYLATEAKKTCGLSALLIRPDGIVAWVEENAQHNIDALKAALGDWFIL</sequence>
<evidence type="ECO:0000256" key="3">
    <source>
        <dbReference type="ARBA" id="ARBA00022827"/>
    </source>
</evidence>
<keyword evidence="3" id="KW-0274">FAD</keyword>
<dbReference type="Pfam" id="PF01494">
    <property type="entry name" value="FAD_binding_3"/>
    <property type="match status" value="1"/>
</dbReference>
<evidence type="ECO:0000313" key="6">
    <source>
        <dbReference type="EMBL" id="PIG79589.1"/>
    </source>
</evidence>
<accession>A0A2G7FGG4</accession>
<evidence type="ECO:0000259" key="5">
    <source>
        <dbReference type="Pfam" id="PF01494"/>
    </source>
</evidence>
<evidence type="ECO:0000313" key="7">
    <source>
        <dbReference type="Proteomes" id="UP000231358"/>
    </source>
</evidence>
<dbReference type="Gene3D" id="3.40.30.120">
    <property type="match status" value="1"/>
</dbReference>
<protein>
    <recommendedName>
        <fullName evidence="5">FAD-binding domain-containing protein</fullName>
    </recommendedName>
</protein>
<dbReference type="Pfam" id="PF21274">
    <property type="entry name" value="Rng_hyd_C"/>
    <property type="match status" value="1"/>
</dbReference>
<reference evidence="6 7" key="1">
    <citation type="submission" date="2017-05" db="EMBL/GenBank/DDBJ databases">
        <title>Genome sequence for an aflatoxigenic pathogen of Argentinian peanut, Aspergillus arachidicola.</title>
        <authorList>
            <person name="Moore G."/>
            <person name="Beltz S.B."/>
            <person name="Mack B.M."/>
        </authorList>
    </citation>
    <scope>NUCLEOTIDE SEQUENCE [LARGE SCALE GENOMIC DNA]</scope>
    <source>
        <strain evidence="6 7">CBS 117610</strain>
    </source>
</reference>
<dbReference type="InterPro" id="IPR002938">
    <property type="entry name" value="FAD-bd"/>
</dbReference>
<name>A0A2G7FGG4_9EURO</name>
<organism evidence="6 7">
    <name type="scientific">Aspergillus arachidicola</name>
    <dbReference type="NCBI Taxonomy" id="656916"/>
    <lineage>
        <taxon>Eukaryota</taxon>
        <taxon>Fungi</taxon>
        <taxon>Dikarya</taxon>
        <taxon>Ascomycota</taxon>
        <taxon>Pezizomycotina</taxon>
        <taxon>Eurotiomycetes</taxon>
        <taxon>Eurotiomycetidae</taxon>
        <taxon>Eurotiales</taxon>
        <taxon>Aspergillaceae</taxon>
        <taxon>Aspergillus</taxon>
        <taxon>Aspergillus subgen. Circumdati</taxon>
    </lineage>
</organism>
<keyword evidence="4" id="KW-0560">Oxidoreductase</keyword>
<keyword evidence="2" id="KW-0285">Flavoprotein</keyword>
<dbReference type="SUPFAM" id="SSF51905">
    <property type="entry name" value="FAD/NAD(P)-binding domain"/>
    <property type="match status" value="1"/>
</dbReference>
<dbReference type="PANTHER" id="PTHR43004">
    <property type="entry name" value="TRK SYSTEM POTASSIUM UPTAKE PROTEIN"/>
    <property type="match status" value="1"/>
</dbReference>
<dbReference type="AlphaFoldDB" id="A0A2G7FGG4"/>
<dbReference type="STRING" id="656916.A0A2G7FGG4"/>